<gene>
    <name evidence="2" type="ORF">DYB25_003734</name>
</gene>
<accession>A0A397BYR4</accession>
<dbReference type="Proteomes" id="UP000266239">
    <property type="component" value="Unassembled WGS sequence"/>
</dbReference>
<comment type="caution">
    <text evidence="2">The sequence shown here is derived from an EMBL/GenBank/DDBJ whole genome shotgun (WGS) entry which is preliminary data.</text>
</comment>
<dbReference type="VEuPathDB" id="FungiDB:H257_11041"/>
<feature type="compositionally biased region" description="Polar residues" evidence="1">
    <location>
        <begin position="181"/>
        <end position="198"/>
    </location>
</feature>
<feature type="compositionally biased region" description="Basic and acidic residues" evidence="1">
    <location>
        <begin position="204"/>
        <end position="222"/>
    </location>
</feature>
<evidence type="ECO:0000256" key="1">
    <source>
        <dbReference type="SAM" id="MobiDB-lite"/>
    </source>
</evidence>
<evidence type="ECO:0000313" key="2">
    <source>
        <dbReference type="EMBL" id="RHY24735.1"/>
    </source>
</evidence>
<reference evidence="2 3" key="1">
    <citation type="submission" date="2018-08" db="EMBL/GenBank/DDBJ databases">
        <title>Aphanomyces genome sequencing and annotation.</title>
        <authorList>
            <person name="Minardi D."/>
            <person name="Oidtmann B."/>
            <person name="Van Der Giezen M."/>
            <person name="Studholme D.J."/>
        </authorList>
    </citation>
    <scope>NUCLEOTIDE SEQUENCE [LARGE SCALE GENOMIC DNA]</scope>
    <source>
        <strain evidence="2 3">Yx</strain>
    </source>
</reference>
<sequence>MKFGEELLAFMKAVRKDIHFLTTAHMLKRAALEEVKLAFALSFWTKFEDQPLRDIVNVYETAVYYDMPPRRTWGEIGEDAKVCSTEKHSDRLTAVMNNKSSGNKHLRCFPHCCKAHNASGYCGSTLQVLTAVEHADMMLFAKFDLEQAADDIQVSSVVHVSEFEKSPYLRGRRLPDPSPGHVSSTHSPVIKQTHSDTAASGARRPRDAGPPDESDVPKEKSHIGHAILLPASRTAS</sequence>
<protein>
    <submittedName>
        <fullName evidence="2">Uncharacterized protein</fullName>
    </submittedName>
</protein>
<evidence type="ECO:0000313" key="3">
    <source>
        <dbReference type="Proteomes" id="UP000266239"/>
    </source>
</evidence>
<organism evidence="2 3">
    <name type="scientific">Aphanomyces astaci</name>
    <name type="common">Crayfish plague agent</name>
    <dbReference type="NCBI Taxonomy" id="112090"/>
    <lineage>
        <taxon>Eukaryota</taxon>
        <taxon>Sar</taxon>
        <taxon>Stramenopiles</taxon>
        <taxon>Oomycota</taxon>
        <taxon>Saprolegniomycetes</taxon>
        <taxon>Saprolegniales</taxon>
        <taxon>Verrucalvaceae</taxon>
        <taxon>Aphanomyces</taxon>
    </lineage>
</organism>
<feature type="region of interest" description="Disordered" evidence="1">
    <location>
        <begin position="169"/>
        <end position="236"/>
    </location>
</feature>
<dbReference type="EMBL" id="QUTA01003157">
    <property type="protein sequence ID" value="RHY24735.1"/>
    <property type="molecule type" value="Genomic_DNA"/>
</dbReference>
<dbReference type="AlphaFoldDB" id="A0A397BYR4"/>
<name>A0A397BYR4_APHAT</name>
<proteinExistence type="predicted"/>